<comment type="caution">
    <text evidence="2">The sequence shown here is derived from an EMBL/GenBank/DDBJ whole genome shotgun (WGS) entry which is preliminary data.</text>
</comment>
<evidence type="ECO:0000256" key="1">
    <source>
        <dbReference type="SAM" id="MobiDB-lite"/>
    </source>
</evidence>
<protein>
    <submittedName>
        <fullName evidence="2">Uncharacterized protein</fullName>
    </submittedName>
</protein>
<reference evidence="2 3" key="1">
    <citation type="submission" date="2014-01" db="EMBL/GenBank/DDBJ databases">
        <title>Draft genome sequencing of Bacillus alcalophilus CGMCC 1.3604.</title>
        <authorList>
            <person name="Yang J."/>
            <person name="Diao L."/>
            <person name="Yang S."/>
        </authorList>
    </citation>
    <scope>NUCLEOTIDE SEQUENCE [LARGE SCALE GENOMIC DNA]</scope>
    <source>
        <strain evidence="2 3">CGMCC 1.3604</strain>
    </source>
</reference>
<dbReference type="AlphaFoldDB" id="A0A4S4JTE9"/>
<dbReference type="Proteomes" id="UP000297014">
    <property type="component" value="Unassembled WGS sequence"/>
</dbReference>
<dbReference type="EMBL" id="JALP01000393">
    <property type="protein sequence ID" value="THG88398.1"/>
    <property type="molecule type" value="Genomic_DNA"/>
</dbReference>
<name>A0A4S4JTE9_ALKAL</name>
<feature type="compositionally biased region" description="Basic residues" evidence="1">
    <location>
        <begin position="9"/>
        <end position="19"/>
    </location>
</feature>
<organism evidence="2 3">
    <name type="scientific">Alkalihalobacillus alcalophilus ATCC 27647 = CGMCC 1.3604</name>
    <dbReference type="NCBI Taxonomy" id="1218173"/>
    <lineage>
        <taxon>Bacteria</taxon>
        <taxon>Bacillati</taxon>
        <taxon>Bacillota</taxon>
        <taxon>Bacilli</taxon>
        <taxon>Bacillales</taxon>
        <taxon>Bacillaceae</taxon>
        <taxon>Alkalihalobacillus</taxon>
    </lineage>
</organism>
<feature type="compositionally biased region" description="Basic and acidic residues" evidence="1">
    <location>
        <begin position="20"/>
        <end position="31"/>
    </location>
</feature>
<gene>
    <name evidence="2" type="ORF">AJ85_04900</name>
</gene>
<evidence type="ECO:0000313" key="2">
    <source>
        <dbReference type="EMBL" id="THG88398.1"/>
    </source>
</evidence>
<accession>A0A4S4JTE9</accession>
<evidence type="ECO:0000313" key="3">
    <source>
        <dbReference type="Proteomes" id="UP000297014"/>
    </source>
</evidence>
<sequence length="39" mass="4624">MSEPNHNPKQNRTKNKQKQNNKEPHIYDKKLNGPNRPAE</sequence>
<feature type="region of interest" description="Disordered" evidence="1">
    <location>
        <begin position="1"/>
        <end position="39"/>
    </location>
</feature>
<proteinExistence type="predicted"/>